<dbReference type="NCBIfam" id="TIGR02492">
    <property type="entry name" value="flgK_ends"/>
    <property type="match status" value="1"/>
</dbReference>
<dbReference type="AlphaFoldDB" id="A0A5E8H8R5"/>
<comment type="subcellular location">
    <subcellularLocation>
        <location evidence="1">Bacterial flagellum</location>
    </subcellularLocation>
    <subcellularLocation>
        <location evidence="2">Secreted</location>
    </subcellularLocation>
</comment>
<dbReference type="SUPFAM" id="SSF64518">
    <property type="entry name" value="Phase 1 flagellin"/>
    <property type="match status" value="1"/>
</dbReference>
<dbReference type="EMBL" id="ACCU02000003">
    <property type="protein sequence ID" value="EEE47801.1"/>
    <property type="molecule type" value="Genomic_DNA"/>
</dbReference>
<reference evidence="9 10" key="1">
    <citation type="submission" date="2008-01" db="EMBL/GenBank/DDBJ databases">
        <authorList>
            <person name="Wagner-Dobler I."/>
            <person name="Ferriera S."/>
            <person name="Johnson J."/>
            <person name="Kravitz S."/>
            <person name="Beeson K."/>
            <person name="Sutton G."/>
            <person name="Rogers Y.-H."/>
            <person name="Friedman R."/>
            <person name="Frazier M."/>
            <person name="Venter J.C."/>
        </authorList>
    </citation>
    <scope>NUCLEOTIDE SEQUENCE [LARGE SCALE GENOMIC DNA]</scope>
    <source>
        <strain evidence="10">DSM 17067 / NCIMB 14079 / DFL-11</strain>
    </source>
</reference>
<dbReference type="InterPro" id="IPR053927">
    <property type="entry name" value="FlgK_helical"/>
</dbReference>
<evidence type="ECO:0000256" key="6">
    <source>
        <dbReference type="ARBA" id="ARBA00023143"/>
    </source>
</evidence>
<comment type="similarity">
    <text evidence="3">Belongs to the flagella basal body rod proteins family.</text>
</comment>
<evidence type="ECO:0000256" key="3">
    <source>
        <dbReference type="ARBA" id="ARBA00009677"/>
    </source>
</evidence>
<dbReference type="Pfam" id="PF06429">
    <property type="entry name" value="Flg_bbr_C"/>
    <property type="match status" value="1"/>
</dbReference>
<evidence type="ECO:0000256" key="2">
    <source>
        <dbReference type="ARBA" id="ARBA00004613"/>
    </source>
</evidence>
<sequence>MSLSVALQVAQSALAARQTESSVIARNITGAQEPGFSKKSVQLSTMYTSSGQAGGLRVNGVARMADSALYASLLTSTSVGTSQQAKLDGITRMAETIGDTELETSPAALLGELQKTLQNYASDPNNSVMAQDTLQSAKNMAASLRSSSDLVQEVRANADSDMATSVREISSLLGELENLNSTIVKGTQNGADVTDALDDRDQVLLALSEEIGIKTMDRANGDIVVYTDSGVTLFETSAREVSFAPTTTYSPGTVGSAVIVDGVPVTGPGAIMPISSGRLHGLAELRDDTAVTYQSQLDEIARGVIEAFGESNGDAGLFTWSGAPAIPPGATHSVGLAADIIVNPNADPDQGGSLDRIRDGFSVAYNPAGDAGFSARLQELVGAFDTSRTFAGSVELDPDASLNSFAGSSVSWLENGRKTLTKNVEIQSVIVGRTAENLSNTTGVNIDEELTLLLEVERAYAAASRLITAVDTMLEELMMATR</sequence>
<dbReference type="PANTHER" id="PTHR30033:SF1">
    <property type="entry name" value="FLAGELLAR HOOK-ASSOCIATED PROTEIN 1"/>
    <property type="match status" value="1"/>
</dbReference>
<feature type="domain" description="Flagellar hook-associated protein FlgK helical" evidence="8">
    <location>
        <begin position="104"/>
        <end position="310"/>
    </location>
</feature>
<evidence type="ECO:0000256" key="5">
    <source>
        <dbReference type="ARBA" id="ARBA00022525"/>
    </source>
</evidence>
<evidence type="ECO:0000256" key="4">
    <source>
        <dbReference type="ARBA" id="ARBA00016244"/>
    </source>
</evidence>
<dbReference type="RefSeq" id="WP_008197027.1">
    <property type="nucleotide sequence ID" value="NZ_CM011002.1"/>
</dbReference>
<comment type="caution">
    <text evidence="9">The sequence shown here is derived from an EMBL/GenBank/DDBJ whole genome shotgun (WGS) entry which is preliminary data.</text>
</comment>
<dbReference type="Proteomes" id="UP000004703">
    <property type="component" value="Chromosome"/>
</dbReference>
<keyword evidence="9" id="KW-0969">Cilium</keyword>
<protein>
    <recommendedName>
        <fullName evidence="4">Flagellar hook-associated protein 1</fullName>
    </recommendedName>
</protein>
<name>A0A5E8H8R5_ROSAD</name>
<accession>A0A5E8H8R5</accession>
<gene>
    <name evidence="9" type="ORF">SADFL11_5091</name>
</gene>
<evidence type="ECO:0000259" key="8">
    <source>
        <dbReference type="Pfam" id="PF22638"/>
    </source>
</evidence>
<keyword evidence="6" id="KW-0975">Bacterial flagellum</keyword>
<dbReference type="InterPro" id="IPR002371">
    <property type="entry name" value="FlgK"/>
</dbReference>
<dbReference type="GO" id="GO:0009424">
    <property type="term" value="C:bacterial-type flagellum hook"/>
    <property type="evidence" value="ECO:0007669"/>
    <property type="project" value="InterPro"/>
</dbReference>
<evidence type="ECO:0000313" key="9">
    <source>
        <dbReference type="EMBL" id="EEE47801.1"/>
    </source>
</evidence>
<dbReference type="GO" id="GO:0005198">
    <property type="term" value="F:structural molecule activity"/>
    <property type="evidence" value="ECO:0007669"/>
    <property type="project" value="InterPro"/>
</dbReference>
<evidence type="ECO:0000256" key="1">
    <source>
        <dbReference type="ARBA" id="ARBA00004365"/>
    </source>
</evidence>
<evidence type="ECO:0000313" key="10">
    <source>
        <dbReference type="Proteomes" id="UP000004703"/>
    </source>
</evidence>
<proteinExistence type="inferred from homology"/>
<dbReference type="PANTHER" id="PTHR30033">
    <property type="entry name" value="FLAGELLAR HOOK-ASSOCIATED PROTEIN 1"/>
    <property type="match status" value="1"/>
</dbReference>
<dbReference type="InterPro" id="IPR010930">
    <property type="entry name" value="Flg_bb/hook_C_dom"/>
</dbReference>
<keyword evidence="5" id="KW-0964">Secreted</keyword>
<evidence type="ECO:0000259" key="7">
    <source>
        <dbReference type="Pfam" id="PF06429"/>
    </source>
</evidence>
<dbReference type="GO" id="GO:0005576">
    <property type="term" value="C:extracellular region"/>
    <property type="evidence" value="ECO:0007669"/>
    <property type="project" value="UniProtKB-SubCell"/>
</dbReference>
<dbReference type="Pfam" id="PF22638">
    <property type="entry name" value="FlgK_D1"/>
    <property type="match status" value="1"/>
</dbReference>
<reference evidence="9 10" key="2">
    <citation type="submission" date="2013-04" db="EMBL/GenBank/DDBJ databases">
        <authorList>
            <person name="Fiebig A."/>
            <person name="Pradella S."/>
            <person name="Wagner-Doebler I."/>
        </authorList>
    </citation>
    <scope>NUCLEOTIDE SEQUENCE [LARGE SCALE GENOMIC DNA]</scope>
    <source>
        <strain evidence="10">DSM 17067 / NCIMB 14079 / DFL-11</strain>
    </source>
</reference>
<keyword evidence="9" id="KW-0282">Flagellum</keyword>
<organism evidence="9 10">
    <name type="scientific">Roseibium alexandrii (strain DSM 17067 / NCIMB 14079 / DFL-11)</name>
    <name type="common">Labrenzia alexandrii</name>
    <dbReference type="NCBI Taxonomy" id="244592"/>
    <lineage>
        <taxon>Bacteria</taxon>
        <taxon>Pseudomonadati</taxon>
        <taxon>Pseudomonadota</taxon>
        <taxon>Alphaproteobacteria</taxon>
        <taxon>Hyphomicrobiales</taxon>
        <taxon>Stappiaceae</taxon>
        <taxon>Roseibium</taxon>
    </lineage>
</organism>
<dbReference type="GO" id="GO:0044780">
    <property type="term" value="P:bacterial-type flagellum assembly"/>
    <property type="evidence" value="ECO:0007669"/>
    <property type="project" value="InterPro"/>
</dbReference>
<feature type="domain" description="Flagellar basal-body/hook protein C-terminal" evidence="7">
    <location>
        <begin position="441"/>
        <end position="477"/>
    </location>
</feature>
<keyword evidence="9" id="KW-0966">Cell projection</keyword>